<dbReference type="EnsemblMetazoa" id="Aqu2.1.22466_001">
    <property type="protein sequence ID" value="Aqu2.1.22466_001"/>
    <property type="gene ID" value="Aqu2.1.22466"/>
</dbReference>
<dbReference type="AlphaFoldDB" id="A0A1X7U4S8"/>
<evidence type="ECO:0000313" key="1">
    <source>
        <dbReference type="EnsemblMetazoa" id="Aqu2.1.22466_001"/>
    </source>
</evidence>
<accession>A0A1X7U4S8</accession>
<proteinExistence type="predicted"/>
<dbReference type="InParanoid" id="A0A1X7U4S8"/>
<reference evidence="1" key="1">
    <citation type="submission" date="2017-05" db="UniProtKB">
        <authorList>
            <consortium name="EnsemblMetazoa"/>
        </authorList>
    </citation>
    <scope>IDENTIFICATION</scope>
</reference>
<organism evidence="1">
    <name type="scientific">Amphimedon queenslandica</name>
    <name type="common">Sponge</name>
    <dbReference type="NCBI Taxonomy" id="400682"/>
    <lineage>
        <taxon>Eukaryota</taxon>
        <taxon>Metazoa</taxon>
        <taxon>Porifera</taxon>
        <taxon>Demospongiae</taxon>
        <taxon>Heteroscleromorpha</taxon>
        <taxon>Haplosclerida</taxon>
        <taxon>Niphatidae</taxon>
        <taxon>Amphimedon</taxon>
    </lineage>
</organism>
<protein>
    <submittedName>
        <fullName evidence="1">Uncharacterized protein</fullName>
    </submittedName>
</protein>
<sequence length="50" mass="5437">MKVWAAIATVPTVEDRGEATMNYKEPGPGEAAGEEGKAEELITYSSFLKY</sequence>
<name>A0A1X7U4S8_AMPQE</name>